<evidence type="ECO:0000256" key="8">
    <source>
        <dbReference type="SAM" id="MobiDB-lite"/>
    </source>
</evidence>
<organism evidence="9 10">
    <name type="scientific">Eucalyptus globulus</name>
    <name type="common">Tasmanian blue gum</name>
    <dbReference type="NCBI Taxonomy" id="34317"/>
    <lineage>
        <taxon>Eukaryota</taxon>
        <taxon>Viridiplantae</taxon>
        <taxon>Streptophyta</taxon>
        <taxon>Embryophyta</taxon>
        <taxon>Tracheophyta</taxon>
        <taxon>Spermatophyta</taxon>
        <taxon>Magnoliopsida</taxon>
        <taxon>eudicotyledons</taxon>
        <taxon>Gunneridae</taxon>
        <taxon>Pentapetalae</taxon>
        <taxon>rosids</taxon>
        <taxon>malvids</taxon>
        <taxon>Myrtales</taxon>
        <taxon>Myrtaceae</taxon>
        <taxon>Myrtoideae</taxon>
        <taxon>Eucalypteae</taxon>
        <taxon>Eucalyptus</taxon>
    </lineage>
</organism>
<keyword evidence="4" id="KW-0812">Transmembrane</keyword>
<keyword evidence="3" id="KW-1003">Cell membrane</keyword>
<dbReference type="Pfam" id="PF08137">
    <property type="entry name" value="DVL"/>
    <property type="match status" value="1"/>
</dbReference>
<keyword evidence="2" id="KW-0217">Developmental protein</keyword>
<keyword evidence="5" id="KW-1133">Transmembrane helix</keyword>
<feature type="compositionally biased region" description="Low complexity" evidence="8">
    <location>
        <begin position="25"/>
        <end position="50"/>
    </location>
</feature>
<evidence type="ECO:0000256" key="3">
    <source>
        <dbReference type="ARBA" id="ARBA00022475"/>
    </source>
</evidence>
<dbReference type="AlphaFoldDB" id="A0ABD3JX15"/>
<dbReference type="GO" id="GO:0048367">
    <property type="term" value="P:shoot system development"/>
    <property type="evidence" value="ECO:0007669"/>
    <property type="project" value="UniProtKB-ARBA"/>
</dbReference>
<dbReference type="GO" id="GO:0005886">
    <property type="term" value="C:plasma membrane"/>
    <property type="evidence" value="ECO:0007669"/>
    <property type="project" value="UniProtKB-SubCell"/>
</dbReference>
<evidence type="ECO:0000256" key="2">
    <source>
        <dbReference type="ARBA" id="ARBA00022473"/>
    </source>
</evidence>
<comment type="caution">
    <text evidence="9">The sequence shown here is derived from an EMBL/GenBank/DDBJ whole genome shotgun (WGS) entry which is preliminary data.</text>
</comment>
<name>A0ABD3JX15_EUCGL</name>
<dbReference type="InterPro" id="IPR051525">
    <property type="entry name" value="DVL_RTFL_regulatory"/>
</dbReference>
<reference evidence="9 10" key="1">
    <citation type="submission" date="2024-11" db="EMBL/GenBank/DDBJ databases">
        <title>Chromosome-level genome assembly of Eucalyptus globulus Labill. provides insights into its genome evolution.</title>
        <authorList>
            <person name="Li X."/>
        </authorList>
    </citation>
    <scope>NUCLEOTIDE SEQUENCE [LARGE SCALE GENOMIC DNA]</scope>
    <source>
        <strain evidence="9">CL2024</strain>
        <tissue evidence="9">Fresh tender leaves</tissue>
    </source>
</reference>
<evidence type="ECO:0000256" key="4">
    <source>
        <dbReference type="ARBA" id="ARBA00022692"/>
    </source>
</evidence>
<dbReference type="InterPro" id="IPR012552">
    <property type="entry name" value="DVL"/>
</dbReference>
<evidence type="ECO:0008006" key="11">
    <source>
        <dbReference type="Google" id="ProtNLM"/>
    </source>
</evidence>
<feature type="region of interest" description="Disordered" evidence="8">
    <location>
        <begin position="20"/>
        <end position="53"/>
    </location>
</feature>
<keyword evidence="6" id="KW-0472">Membrane</keyword>
<sequence>MAASDRPPAVYFDDKWKLSRKEVAPSRGGRAASPPASASASASASRSRSPSQRRCAFSRRCARLVSEQRARFYIVRRCVTMLLCWREYGD</sequence>
<accession>A0ABD3JX15</accession>
<keyword evidence="10" id="KW-1185">Reference proteome</keyword>
<evidence type="ECO:0000313" key="10">
    <source>
        <dbReference type="Proteomes" id="UP001634007"/>
    </source>
</evidence>
<dbReference type="PANTHER" id="PTHR33102">
    <property type="entry name" value="DVL19-RELATED-RELATED"/>
    <property type="match status" value="1"/>
</dbReference>
<gene>
    <name evidence="9" type="ORF">ACJRO7_028972</name>
</gene>
<evidence type="ECO:0000256" key="5">
    <source>
        <dbReference type="ARBA" id="ARBA00022989"/>
    </source>
</evidence>
<proteinExistence type="inferred from homology"/>
<evidence type="ECO:0000256" key="6">
    <source>
        <dbReference type="ARBA" id="ARBA00023136"/>
    </source>
</evidence>
<protein>
    <recommendedName>
        <fullName evidence="11">ROTUNDIFOLIA like 8</fullName>
    </recommendedName>
</protein>
<comment type="subcellular location">
    <subcellularLocation>
        <location evidence="1">Cell membrane</location>
        <topology evidence="1">Single-pass membrane protein</topology>
    </subcellularLocation>
</comment>
<evidence type="ECO:0000256" key="1">
    <source>
        <dbReference type="ARBA" id="ARBA00004162"/>
    </source>
</evidence>
<evidence type="ECO:0000256" key="7">
    <source>
        <dbReference type="ARBA" id="ARBA00024340"/>
    </source>
</evidence>
<dbReference type="Proteomes" id="UP001634007">
    <property type="component" value="Unassembled WGS sequence"/>
</dbReference>
<evidence type="ECO:0000313" key="9">
    <source>
        <dbReference type="EMBL" id="KAL3732220.1"/>
    </source>
</evidence>
<dbReference type="EMBL" id="JBJKBG010000007">
    <property type="protein sequence ID" value="KAL3732220.1"/>
    <property type="molecule type" value="Genomic_DNA"/>
</dbReference>
<comment type="similarity">
    <text evidence="7">Belongs to the DVL/RTFL small polypeptides family.</text>
</comment>